<dbReference type="PANTHER" id="PTHR23526">
    <property type="entry name" value="INTEGRAL MEMBRANE TRANSPORT PROTEIN-RELATED"/>
    <property type="match status" value="1"/>
</dbReference>
<feature type="transmembrane region" description="Helical" evidence="1">
    <location>
        <begin position="106"/>
        <end position="127"/>
    </location>
</feature>
<dbReference type="OrthoDB" id="1117124at2"/>
<keyword evidence="1" id="KW-0472">Membrane</keyword>
<evidence type="ECO:0000313" key="2">
    <source>
        <dbReference type="EMBL" id="KEO50737.1"/>
    </source>
</evidence>
<dbReference type="PANTHER" id="PTHR23526:SF2">
    <property type="entry name" value="MAJOR FACILITATOR SUPERFAMILY (MFS) PROFILE DOMAIN-CONTAINING PROTEIN"/>
    <property type="match status" value="1"/>
</dbReference>
<gene>
    <name evidence="2" type="ORF">TP2_14000</name>
</gene>
<dbReference type="InterPro" id="IPR036259">
    <property type="entry name" value="MFS_trans_sf"/>
</dbReference>
<feature type="transmembrane region" description="Helical" evidence="1">
    <location>
        <begin position="314"/>
        <end position="335"/>
    </location>
</feature>
<organism evidence="2 3">
    <name type="scientific">Thioclava pacifica DSM 10166</name>
    <dbReference type="NCBI Taxonomy" id="1353537"/>
    <lineage>
        <taxon>Bacteria</taxon>
        <taxon>Pseudomonadati</taxon>
        <taxon>Pseudomonadota</taxon>
        <taxon>Alphaproteobacteria</taxon>
        <taxon>Rhodobacterales</taxon>
        <taxon>Paracoccaceae</taxon>
        <taxon>Thioclava</taxon>
    </lineage>
</organism>
<dbReference type="AlphaFoldDB" id="A0A074JMY5"/>
<reference evidence="2 3" key="1">
    <citation type="submission" date="2013-07" db="EMBL/GenBank/DDBJ databases">
        <title>Thioclava pacifica DSM 10166 Genome Sequencing.</title>
        <authorList>
            <person name="Lai Q."/>
            <person name="Shao Z."/>
        </authorList>
    </citation>
    <scope>NUCLEOTIDE SEQUENCE [LARGE SCALE GENOMIC DNA]</scope>
    <source>
        <strain evidence="2 3">DSM 10166</strain>
    </source>
</reference>
<dbReference type="STRING" id="1353537.TP2_14000"/>
<feature type="transmembrane region" description="Helical" evidence="1">
    <location>
        <begin position="61"/>
        <end position="80"/>
    </location>
</feature>
<dbReference type="InterPro" id="IPR052528">
    <property type="entry name" value="Sugar_transport-like"/>
</dbReference>
<keyword evidence="3" id="KW-1185">Reference proteome</keyword>
<feature type="transmembrane region" description="Helical" evidence="1">
    <location>
        <begin position="173"/>
        <end position="193"/>
    </location>
</feature>
<dbReference type="SUPFAM" id="SSF103473">
    <property type="entry name" value="MFS general substrate transporter"/>
    <property type="match status" value="1"/>
</dbReference>
<feature type="transmembrane region" description="Helical" evidence="1">
    <location>
        <begin position="282"/>
        <end position="302"/>
    </location>
</feature>
<evidence type="ECO:0000256" key="1">
    <source>
        <dbReference type="SAM" id="Phobius"/>
    </source>
</evidence>
<feature type="transmembrane region" description="Helical" evidence="1">
    <location>
        <begin position="254"/>
        <end position="276"/>
    </location>
</feature>
<feature type="transmembrane region" description="Helical" evidence="1">
    <location>
        <begin position="133"/>
        <end position="152"/>
    </location>
</feature>
<dbReference type="EMBL" id="AUND01000041">
    <property type="protein sequence ID" value="KEO50737.1"/>
    <property type="molecule type" value="Genomic_DNA"/>
</dbReference>
<evidence type="ECO:0008006" key="4">
    <source>
        <dbReference type="Google" id="ProtNLM"/>
    </source>
</evidence>
<feature type="transmembrane region" description="Helical" evidence="1">
    <location>
        <begin position="406"/>
        <end position="426"/>
    </location>
</feature>
<feature type="transmembrane region" description="Helical" evidence="1">
    <location>
        <begin position="378"/>
        <end position="400"/>
    </location>
</feature>
<feature type="transmembrane region" description="Helical" evidence="1">
    <location>
        <begin position="199"/>
        <end position="220"/>
    </location>
</feature>
<sequence length="431" mass="44884">MSASDTSLATNLFQTLTGADGGKPKELSEEAASHEPANFLRHVASLTMTKLADGLIDPKLVLSWLMQAVGAPAALVSWLVPVREAGSLLPQLFSAPHIRKMPERKWAWAAGSLFQGLAAAAIVIAALTLQGMAAGLAILAALAVLAVARSVSSVSYKDVLGKTVDRTRRGTSTGIATTVSAAGVILFALILMSGSIERMSLVIGAISLAAVLWVVAAVTFSTLREEDQPGEAQDSIGLRELRLLWEDRDLGKFVIARTLLLPTALAPPYIVLLAAQAGDNRFGALGAMVLASALASLVSSYIWGRLADRSSRKVLIFTGLVAAAFLVLAVMLGWFGLMGTIWASPLALFGLMIGYQGVRLGRSTYLVDMAPKDNRAAYTAVSNTTVGVMLLAFGAASSALALAGPAIVLAVYAGICVVASGVAFTMKEASE</sequence>
<keyword evidence="1" id="KW-1133">Transmembrane helix</keyword>
<accession>A0A074JMY5</accession>
<protein>
    <recommendedName>
        <fullName evidence="4">Major facilitator superfamily (MFS) profile domain-containing protein</fullName>
    </recommendedName>
</protein>
<dbReference type="eggNOG" id="COG2270">
    <property type="taxonomic scope" value="Bacteria"/>
</dbReference>
<dbReference type="RefSeq" id="WP_038079882.1">
    <property type="nucleotide sequence ID" value="NZ_AUND01000041.1"/>
</dbReference>
<comment type="caution">
    <text evidence="2">The sequence shown here is derived from an EMBL/GenBank/DDBJ whole genome shotgun (WGS) entry which is preliminary data.</text>
</comment>
<proteinExistence type="predicted"/>
<feature type="transmembrane region" description="Helical" evidence="1">
    <location>
        <begin position="341"/>
        <end position="358"/>
    </location>
</feature>
<keyword evidence="1" id="KW-0812">Transmembrane</keyword>
<evidence type="ECO:0000313" key="3">
    <source>
        <dbReference type="Proteomes" id="UP000027432"/>
    </source>
</evidence>
<dbReference type="Gene3D" id="1.20.1250.20">
    <property type="entry name" value="MFS general substrate transporter like domains"/>
    <property type="match status" value="1"/>
</dbReference>
<name>A0A074JMY5_9RHOB</name>
<dbReference type="Proteomes" id="UP000027432">
    <property type="component" value="Unassembled WGS sequence"/>
</dbReference>